<dbReference type="Gene3D" id="3.30.50.10">
    <property type="entry name" value="Erythroid Transcription Factor GATA-1, subunit A"/>
    <property type="match status" value="1"/>
</dbReference>
<dbReference type="InterPro" id="IPR035500">
    <property type="entry name" value="NHR-like_dom_sf"/>
</dbReference>
<keyword evidence="10" id="KW-0804">Transcription</keyword>
<evidence type="ECO:0000256" key="4">
    <source>
        <dbReference type="ARBA" id="ARBA00022723"/>
    </source>
</evidence>
<gene>
    <name evidence="16" type="ORF">FQN60_012696</name>
</gene>
<keyword evidence="11" id="KW-0675">Receptor</keyword>
<dbReference type="GO" id="GO:0042562">
    <property type="term" value="F:hormone binding"/>
    <property type="evidence" value="ECO:0007669"/>
    <property type="project" value="UniProtKB-ARBA"/>
</dbReference>
<evidence type="ECO:0000259" key="14">
    <source>
        <dbReference type="PROSITE" id="PS51030"/>
    </source>
</evidence>
<dbReference type="Proteomes" id="UP000327493">
    <property type="component" value="Chromosome 9"/>
</dbReference>
<feature type="domain" description="NR LBD" evidence="15">
    <location>
        <begin position="281"/>
        <end position="513"/>
    </location>
</feature>
<evidence type="ECO:0008006" key="18">
    <source>
        <dbReference type="Google" id="ProtNLM"/>
    </source>
</evidence>
<evidence type="ECO:0000256" key="3">
    <source>
        <dbReference type="ARBA" id="ARBA00022665"/>
    </source>
</evidence>
<feature type="compositionally biased region" description="Low complexity" evidence="13">
    <location>
        <begin position="28"/>
        <end position="39"/>
    </location>
</feature>
<dbReference type="GO" id="GO:0005634">
    <property type="term" value="C:nucleus"/>
    <property type="evidence" value="ECO:0007669"/>
    <property type="project" value="UniProtKB-SubCell"/>
</dbReference>
<feature type="region of interest" description="Disordered" evidence="13">
    <location>
        <begin position="1"/>
        <end position="39"/>
    </location>
</feature>
<dbReference type="GO" id="GO:0071392">
    <property type="term" value="P:cellular response to estradiol stimulus"/>
    <property type="evidence" value="ECO:0007669"/>
    <property type="project" value="InterPro"/>
</dbReference>
<feature type="region of interest" description="Disordered" evidence="13">
    <location>
        <begin position="516"/>
        <end position="566"/>
    </location>
</feature>
<evidence type="ECO:0000256" key="6">
    <source>
        <dbReference type="ARBA" id="ARBA00022833"/>
    </source>
</evidence>
<dbReference type="InterPro" id="IPR050200">
    <property type="entry name" value="Nuclear_hormone_rcpt_NR3"/>
</dbReference>
<dbReference type="SUPFAM" id="SSF48508">
    <property type="entry name" value="Nuclear receptor ligand-binding domain"/>
    <property type="match status" value="1"/>
</dbReference>
<dbReference type="Pfam" id="PF12497">
    <property type="entry name" value="ERbeta_N"/>
    <property type="match status" value="1"/>
</dbReference>
<comment type="similarity">
    <text evidence="2">Belongs to the nuclear hormone receptor family. NR3 subfamily.</text>
</comment>
<evidence type="ECO:0000259" key="15">
    <source>
        <dbReference type="PROSITE" id="PS51843"/>
    </source>
</evidence>
<dbReference type="Pfam" id="PF00104">
    <property type="entry name" value="Hormone_recep"/>
    <property type="match status" value="1"/>
</dbReference>
<feature type="non-terminal residue" evidence="16">
    <location>
        <position position="957"/>
    </location>
</feature>
<name>A0A5J5DBV7_9PERO</name>
<keyword evidence="4" id="KW-0479">Metal-binding</keyword>
<dbReference type="PRINTS" id="PR00047">
    <property type="entry name" value="STROIDFINGER"/>
</dbReference>
<keyword evidence="17" id="KW-1185">Reference proteome</keyword>
<keyword evidence="5" id="KW-0863">Zinc-finger</keyword>
<dbReference type="SUPFAM" id="SSF57716">
    <property type="entry name" value="Glucocorticoid receptor-like (DNA-binding domain)"/>
    <property type="match status" value="1"/>
</dbReference>
<evidence type="ECO:0000256" key="13">
    <source>
        <dbReference type="SAM" id="MobiDB-lite"/>
    </source>
</evidence>
<evidence type="ECO:0000256" key="11">
    <source>
        <dbReference type="ARBA" id="ARBA00023170"/>
    </source>
</evidence>
<dbReference type="GO" id="GO:0043565">
    <property type="term" value="F:sequence-specific DNA binding"/>
    <property type="evidence" value="ECO:0007669"/>
    <property type="project" value="InterPro"/>
</dbReference>
<dbReference type="SMART" id="SM00399">
    <property type="entry name" value="ZnF_C4"/>
    <property type="match status" value="1"/>
</dbReference>
<evidence type="ECO:0000256" key="5">
    <source>
        <dbReference type="ARBA" id="ARBA00022771"/>
    </source>
</evidence>
<dbReference type="InterPro" id="IPR028355">
    <property type="entry name" value="ER-beta/gamma"/>
</dbReference>
<feature type="domain" description="Nuclear receptor" evidence="14">
    <location>
        <begin position="143"/>
        <end position="236"/>
    </location>
</feature>
<keyword evidence="6" id="KW-0862">Zinc</keyword>
<dbReference type="Pfam" id="PF00105">
    <property type="entry name" value="zf-C4"/>
    <property type="match status" value="1"/>
</dbReference>
<evidence type="ECO:0000256" key="9">
    <source>
        <dbReference type="ARBA" id="ARBA00023125"/>
    </source>
</evidence>
<feature type="compositionally biased region" description="Low complexity" evidence="13">
    <location>
        <begin position="516"/>
        <end position="530"/>
    </location>
</feature>
<dbReference type="PIRSF" id="PIRSF002527">
    <property type="entry name" value="ER-like_NR"/>
    <property type="match status" value="1"/>
</dbReference>
<comment type="subcellular location">
    <subcellularLocation>
        <location evidence="1">Nucleus</location>
    </subcellularLocation>
</comment>
<reference evidence="16 17" key="1">
    <citation type="submission" date="2019-08" db="EMBL/GenBank/DDBJ databases">
        <title>A chromosome-level genome assembly, high-density linkage maps, and genome scans reveal the genomic architecture of hybrid incompatibilities underlying speciation via character displacement in darters (Percidae: Etheostominae).</title>
        <authorList>
            <person name="Moran R.L."/>
            <person name="Catchen J.M."/>
            <person name="Fuller R.C."/>
        </authorList>
    </citation>
    <scope>NUCLEOTIDE SEQUENCE [LARGE SCALE GENOMIC DNA]</scope>
    <source>
        <strain evidence="16">EspeVRDwgs_2016</strain>
        <tissue evidence="16">Muscle</tissue>
    </source>
</reference>
<evidence type="ECO:0000256" key="2">
    <source>
        <dbReference type="ARBA" id="ARBA00005413"/>
    </source>
</evidence>
<feature type="compositionally biased region" description="Polar residues" evidence="13">
    <location>
        <begin position="11"/>
        <end position="20"/>
    </location>
</feature>
<keyword evidence="9" id="KW-0238">DNA-binding</keyword>
<dbReference type="SMART" id="SM00430">
    <property type="entry name" value="HOLI"/>
    <property type="match status" value="1"/>
</dbReference>
<protein>
    <recommendedName>
        <fullName evidence="18">Estrogen receptor beta</fullName>
    </recommendedName>
</protein>
<evidence type="ECO:0000313" key="16">
    <source>
        <dbReference type="EMBL" id="KAA8589331.1"/>
    </source>
</evidence>
<dbReference type="InterPro" id="IPR001628">
    <property type="entry name" value="Znf_hrmn_rcpt"/>
</dbReference>
<dbReference type="FunFam" id="1.10.565.10:FF:000010">
    <property type="entry name" value="Estrogen receptor"/>
    <property type="match status" value="1"/>
</dbReference>
<dbReference type="PROSITE" id="PS51843">
    <property type="entry name" value="NR_LBD"/>
    <property type="match status" value="1"/>
</dbReference>
<keyword evidence="7" id="KW-0805">Transcription regulation</keyword>
<keyword evidence="12" id="KW-0539">Nucleus</keyword>
<dbReference type="EMBL" id="VOFY01000009">
    <property type="protein sequence ID" value="KAA8589331.1"/>
    <property type="molecule type" value="Genomic_DNA"/>
</dbReference>
<dbReference type="PROSITE" id="PS51030">
    <property type="entry name" value="NUCLEAR_REC_DBD_2"/>
    <property type="match status" value="1"/>
</dbReference>
<evidence type="ECO:0000256" key="10">
    <source>
        <dbReference type="ARBA" id="ARBA00023163"/>
    </source>
</evidence>
<evidence type="ECO:0000256" key="12">
    <source>
        <dbReference type="ARBA" id="ARBA00023242"/>
    </source>
</evidence>
<proteinExistence type="inferred from homology"/>
<dbReference type="GO" id="GO:0030520">
    <property type="term" value="P:estrogen receptor signaling pathway"/>
    <property type="evidence" value="ECO:0007669"/>
    <property type="project" value="InterPro"/>
</dbReference>
<dbReference type="PRINTS" id="PR00398">
    <property type="entry name" value="STRDHORMONER"/>
</dbReference>
<dbReference type="InterPro" id="IPR024178">
    <property type="entry name" value="Est_rcpt/est-rel_rcp"/>
</dbReference>
<dbReference type="AlphaFoldDB" id="A0A5J5DBV7"/>
<evidence type="ECO:0000256" key="1">
    <source>
        <dbReference type="ARBA" id="ARBA00004123"/>
    </source>
</evidence>
<sequence>MASSPGLVANTLPQLQLQEVDSSKSSERPSSPRLLPSVYSPPLGMESHPVCIPSPYADSSHEYNHGHGPLTFYGPSVLSYARPPITNSPSSLCPSLSPSAFWPSQSHPNIPSLALRCSQPLVYNEPSPHAAWLEPKTHSINANSSIIGCNKLLGKRPGEGVEGVNSSLCSSAVGKADMHFCAVCHDYASGYHYGHNDYICPATNQCTIDKNRRKSCQACRLRKCYEVGMMKCGVRRERCSYRGTRHRRGGLQLRDHTGRGLVRVGPGARAPRHLHLEAPLTPVTPLPQANRAHQSGMSPEEFISRIIEAEPPDIYLMEDLKKPFTEASMMMSLTNLADKELIHLLKCCWLEILMLGLMWRSVDHPGILIFSPDFKLNREEGVCVEGIMDIFDMLLAATSRFRELKLQREEYVCLKAMILLNSNVVTSSPQTAEELESRSKLLRLLDSVIDALVWAISKLGLSTQEQTLRLGHLTMLLSHIRHVSNKGMDHLSTMKRKNVVLVYDLLLEMLDANTSSCGSQASSSPSSDTYSDQHQFQYPPPPSHPQMVSEHTAAGHAGVPLHGPAEAPTLDRHLQAVPPQSQSSPPFHMDSNEYIHPEHWSMDTGDAGLSAEPTDYIVTDRVIMESALEGAVGVVEHGVEGAGQVVGQRTAAAVFGHRQKVGQNQQGKEEQVGGHPAQQQLQFAGDEVDLLLGLVFFFSGVLWQEPRANVPQQEDSVPPAAQLLLQSLWRGMESTTVGFSISPDLTLHERLVQPPLPAIQPAARLLPALIGRAEGLVQLPQLSTIAWQEVTAAQVDGDHQTLVAVEVDGAIRCSLSSSGSTLPNQEVTSQRSEFSFCHCSRALKKVASSSSSCDDDPPTSTVWSHSSGMESTLMGVSRPDRSRGGARRWHMTCRPADTPPTVGPSASSSFFLASQQDVPLAVVEAGHSAKHLLAVRVQLLQLVLNQHGIQGSALLDQ</sequence>
<dbReference type="Gene3D" id="1.10.565.10">
    <property type="entry name" value="Retinoid X Receptor"/>
    <property type="match status" value="1"/>
</dbReference>
<evidence type="ECO:0000256" key="7">
    <source>
        <dbReference type="ARBA" id="ARBA00023015"/>
    </source>
</evidence>
<comment type="caution">
    <text evidence="16">The sequence shown here is derived from an EMBL/GenBank/DDBJ whole genome shotgun (WGS) entry which is preliminary data.</text>
</comment>
<dbReference type="GO" id="GO:0030284">
    <property type="term" value="F:nuclear estrogen receptor activity"/>
    <property type="evidence" value="ECO:0007669"/>
    <property type="project" value="InterPro"/>
</dbReference>
<keyword evidence="3" id="KW-0754">Steroid-binding</keyword>
<dbReference type="GO" id="GO:0008270">
    <property type="term" value="F:zinc ion binding"/>
    <property type="evidence" value="ECO:0007669"/>
    <property type="project" value="UniProtKB-KW"/>
</dbReference>
<keyword evidence="8" id="KW-0446">Lipid-binding</keyword>
<feature type="region of interest" description="Disordered" evidence="13">
    <location>
        <begin position="848"/>
        <end position="887"/>
    </location>
</feature>
<dbReference type="PIRSF" id="PIRSF500102">
    <property type="entry name" value="ER-b"/>
    <property type="match status" value="1"/>
</dbReference>
<evidence type="ECO:0000256" key="8">
    <source>
        <dbReference type="ARBA" id="ARBA00023121"/>
    </source>
</evidence>
<evidence type="ECO:0000313" key="17">
    <source>
        <dbReference type="Proteomes" id="UP000327493"/>
    </source>
</evidence>
<dbReference type="CDD" id="cd07171">
    <property type="entry name" value="NR_DBD_ER"/>
    <property type="match status" value="1"/>
</dbReference>
<accession>A0A5J5DBV7</accession>
<dbReference type="GO" id="GO:0005496">
    <property type="term" value="F:steroid binding"/>
    <property type="evidence" value="ECO:0007669"/>
    <property type="project" value="UniProtKB-KW"/>
</dbReference>
<dbReference type="InterPro" id="IPR000536">
    <property type="entry name" value="Nucl_hrmn_rcpt_lig-bd"/>
</dbReference>
<dbReference type="PANTHER" id="PTHR48092">
    <property type="entry name" value="KNIRPS-RELATED PROTEIN-RELATED"/>
    <property type="match status" value="1"/>
</dbReference>
<dbReference type="InterPro" id="IPR021064">
    <property type="entry name" value="ER-beta-like_N"/>
</dbReference>
<dbReference type="InterPro" id="IPR001723">
    <property type="entry name" value="Nuclear_hrmn_rcpt"/>
</dbReference>
<dbReference type="InterPro" id="IPR013088">
    <property type="entry name" value="Znf_NHR/GATA"/>
</dbReference>
<organism evidence="16 17">
    <name type="scientific">Etheostoma spectabile</name>
    <name type="common">orangethroat darter</name>
    <dbReference type="NCBI Taxonomy" id="54343"/>
    <lineage>
        <taxon>Eukaryota</taxon>
        <taxon>Metazoa</taxon>
        <taxon>Chordata</taxon>
        <taxon>Craniata</taxon>
        <taxon>Vertebrata</taxon>
        <taxon>Euteleostomi</taxon>
        <taxon>Actinopterygii</taxon>
        <taxon>Neopterygii</taxon>
        <taxon>Teleostei</taxon>
        <taxon>Neoteleostei</taxon>
        <taxon>Acanthomorphata</taxon>
        <taxon>Eupercaria</taxon>
        <taxon>Perciformes</taxon>
        <taxon>Percoidei</taxon>
        <taxon>Percidae</taxon>
        <taxon>Etheostomatinae</taxon>
        <taxon>Etheostoma</taxon>
    </lineage>
</organism>